<dbReference type="InterPro" id="IPR001245">
    <property type="entry name" value="Ser-Thr/Tyr_kinase_cat_dom"/>
</dbReference>
<keyword evidence="28" id="KW-1185">Reference proteome</keyword>
<dbReference type="PROSITE" id="PS50927">
    <property type="entry name" value="BULB_LECTIN"/>
    <property type="match status" value="1"/>
</dbReference>
<evidence type="ECO:0000259" key="23">
    <source>
        <dbReference type="PROSITE" id="PS50011"/>
    </source>
</evidence>
<comment type="catalytic activity">
    <reaction evidence="18">
        <text>L-threonyl-[protein] + ATP = O-phospho-L-threonyl-[protein] + ADP + H(+)</text>
        <dbReference type="Rhea" id="RHEA:46608"/>
        <dbReference type="Rhea" id="RHEA-COMP:11060"/>
        <dbReference type="Rhea" id="RHEA-COMP:11605"/>
        <dbReference type="ChEBI" id="CHEBI:15378"/>
        <dbReference type="ChEBI" id="CHEBI:30013"/>
        <dbReference type="ChEBI" id="CHEBI:30616"/>
        <dbReference type="ChEBI" id="CHEBI:61977"/>
        <dbReference type="ChEBI" id="CHEBI:456216"/>
        <dbReference type="EC" id="2.7.11.1"/>
    </reaction>
</comment>
<evidence type="ECO:0000256" key="18">
    <source>
        <dbReference type="ARBA" id="ARBA00047899"/>
    </source>
</evidence>
<dbReference type="Pfam" id="PF00954">
    <property type="entry name" value="S_locus_glycop"/>
    <property type="match status" value="2"/>
</dbReference>
<evidence type="ECO:0000256" key="3">
    <source>
        <dbReference type="ARBA" id="ARBA00022475"/>
    </source>
</evidence>
<gene>
    <name evidence="27" type="ORF">CXB51_007208</name>
</gene>
<evidence type="ECO:0000256" key="13">
    <source>
        <dbReference type="ARBA" id="ARBA00022989"/>
    </source>
</evidence>
<feature type="domain" description="Protein kinase" evidence="23">
    <location>
        <begin position="1649"/>
        <end position="1904"/>
    </location>
</feature>
<dbReference type="InterPro" id="IPR011009">
    <property type="entry name" value="Kinase-like_dom_sf"/>
</dbReference>
<protein>
    <recommendedName>
        <fullName evidence="2">non-specific serine/threonine protein kinase</fullName>
        <ecNumber evidence="2">2.7.11.1</ecNumber>
    </recommendedName>
</protein>
<dbReference type="FunFam" id="1.10.510.10:FF:001722">
    <property type="entry name" value="G-type lectin S-receptor-like serine/threonine-protein kinase B120"/>
    <property type="match status" value="2"/>
</dbReference>
<keyword evidence="11" id="KW-0418">Kinase</keyword>
<evidence type="ECO:0000256" key="6">
    <source>
        <dbReference type="ARBA" id="ARBA00022679"/>
    </source>
</evidence>
<feature type="transmembrane region" description="Helical" evidence="22">
    <location>
        <begin position="992"/>
        <end position="1008"/>
    </location>
</feature>
<keyword evidence="7 22" id="KW-0812">Transmembrane</keyword>
<evidence type="ECO:0000256" key="5">
    <source>
        <dbReference type="ARBA" id="ARBA00022536"/>
    </source>
</evidence>
<dbReference type="EC" id="2.7.11.1" evidence="2"/>
<dbReference type="InterPro" id="IPR001480">
    <property type="entry name" value="Bulb-type_lectin_dom"/>
</dbReference>
<keyword evidence="4" id="KW-0723">Serine/threonine-protein kinase</keyword>
<keyword evidence="16" id="KW-0675">Receptor</keyword>
<organism evidence="27 28">
    <name type="scientific">Gossypium anomalum</name>
    <dbReference type="NCBI Taxonomy" id="47600"/>
    <lineage>
        <taxon>Eukaryota</taxon>
        <taxon>Viridiplantae</taxon>
        <taxon>Streptophyta</taxon>
        <taxon>Embryophyta</taxon>
        <taxon>Tracheophyta</taxon>
        <taxon>Spermatophyta</taxon>
        <taxon>Magnoliopsida</taxon>
        <taxon>eudicotyledons</taxon>
        <taxon>Gunneridae</taxon>
        <taxon>Pentapetalae</taxon>
        <taxon>rosids</taxon>
        <taxon>malvids</taxon>
        <taxon>Malvales</taxon>
        <taxon>Malvaceae</taxon>
        <taxon>Malvoideae</taxon>
        <taxon>Gossypium</taxon>
    </lineage>
</organism>
<dbReference type="Gene3D" id="2.90.10.10">
    <property type="entry name" value="Bulb-type lectin domain"/>
    <property type="match status" value="2"/>
</dbReference>
<dbReference type="GO" id="GO:0004674">
    <property type="term" value="F:protein serine/threonine kinase activity"/>
    <property type="evidence" value="ECO:0007669"/>
    <property type="project" value="UniProtKB-KW"/>
</dbReference>
<dbReference type="EMBL" id="JAHUZN010000003">
    <property type="protein sequence ID" value="KAG8498250.1"/>
    <property type="molecule type" value="Genomic_DNA"/>
</dbReference>
<feature type="transmembrane region" description="Helical" evidence="22">
    <location>
        <begin position="1566"/>
        <end position="1590"/>
    </location>
</feature>
<evidence type="ECO:0000256" key="14">
    <source>
        <dbReference type="ARBA" id="ARBA00023136"/>
    </source>
</evidence>
<evidence type="ECO:0000256" key="16">
    <source>
        <dbReference type="ARBA" id="ARBA00023170"/>
    </source>
</evidence>
<keyword evidence="9" id="KW-0430">Lectin</keyword>
<evidence type="ECO:0000256" key="1">
    <source>
        <dbReference type="ARBA" id="ARBA00004251"/>
    </source>
</evidence>
<keyword evidence="6" id="KW-0808">Transferase</keyword>
<dbReference type="Pfam" id="PF08276">
    <property type="entry name" value="PAN_2"/>
    <property type="match status" value="2"/>
</dbReference>
<feature type="domain" description="Apple" evidence="26">
    <location>
        <begin position="1292"/>
        <end position="1377"/>
    </location>
</feature>
<comment type="caution">
    <text evidence="27">The sequence shown here is derived from an EMBL/GenBank/DDBJ whole genome shotgun (WGS) entry which is preliminary data.</text>
</comment>
<keyword evidence="13 22" id="KW-1133">Transmembrane helix</keyword>
<dbReference type="InterPro" id="IPR000742">
    <property type="entry name" value="EGF"/>
</dbReference>
<dbReference type="Proteomes" id="UP000701853">
    <property type="component" value="Chromosome 3"/>
</dbReference>
<feature type="transmembrane region" description="Helical" evidence="22">
    <location>
        <begin position="650"/>
        <end position="672"/>
    </location>
</feature>
<dbReference type="SUPFAM" id="SSF56112">
    <property type="entry name" value="Protein kinase-like (PK-like)"/>
    <property type="match status" value="2"/>
</dbReference>
<name>A0A8J5ZLK4_9ROSI</name>
<evidence type="ECO:0000256" key="11">
    <source>
        <dbReference type="ARBA" id="ARBA00022777"/>
    </source>
</evidence>
<keyword evidence="17" id="KW-0325">Glycoprotein</keyword>
<keyword evidence="8" id="KW-0732">Signal</keyword>
<evidence type="ECO:0000259" key="25">
    <source>
        <dbReference type="PROSITE" id="PS50927"/>
    </source>
</evidence>
<evidence type="ECO:0000256" key="2">
    <source>
        <dbReference type="ARBA" id="ARBA00012513"/>
    </source>
</evidence>
<feature type="domain" description="EGF-like" evidence="24">
    <location>
        <begin position="1245"/>
        <end position="1281"/>
    </location>
</feature>
<accession>A0A8J5ZLK4</accession>
<dbReference type="Gene3D" id="3.30.200.20">
    <property type="entry name" value="Phosphorylase Kinase, domain 1"/>
    <property type="match status" value="2"/>
</dbReference>
<dbReference type="CDD" id="cd01098">
    <property type="entry name" value="PAN_AP_plant"/>
    <property type="match status" value="2"/>
</dbReference>
<dbReference type="InterPro" id="IPR000719">
    <property type="entry name" value="Prot_kinase_dom"/>
</dbReference>
<dbReference type="PANTHER" id="PTHR27002:SF1111">
    <property type="entry name" value="NON-SPECIFIC SERINE_THREONINE PROTEIN KINASE"/>
    <property type="match status" value="1"/>
</dbReference>
<dbReference type="FunFam" id="3.30.200.20:FF:000330">
    <property type="entry name" value="G-type lectin S-receptor-like serine/threonine-protein kinase At4g03230"/>
    <property type="match status" value="2"/>
</dbReference>
<comment type="catalytic activity">
    <reaction evidence="19">
        <text>L-seryl-[protein] + ATP = O-phospho-L-seryl-[protein] + ADP + H(+)</text>
        <dbReference type="Rhea" id="RHEA:17989"/>
        <dbReference type="Rhea" id="RHEA-COMP:9863"/>
        <dbReference type="Rhea" id="RHEA-COMP:11604"/>
        <dbReference type="ChEBI" id="CHEBI:15378"/>
        <dbReference type="ChEBI" id="CHEBI:29999"/>
        <dbReference type="ChEBI" id="CHEBI:30616"/>
        <dbReference type="ChEBI" id="CHEBI:83421"/>
        <dbReference type="ChEBI" id="CHEBI:456216"/>
        <dbReference type="EC" id="2.7.11.1"/>
    </reaction>
</comment>
<feature type="region of interest" description="Disordered" evidence="21">
    <location>
        <begin position="1881"/>
        <end position="1904"/>
    </location>
</feature>
<dbReference type="SMART" id="SM00473">
    <property type="entry name" value="PAN_AP"/>
    <property type="match status" value="2"/>
</dbReference>
<evidence type="ECO:0000256" key="9">
    <source>
        <dbReference type="ARBA" id="ARBA00022734"/>
    </source>
</evidence>
<evidence type="ECO:0000256" key="4">
    <source>
        <dbReference type="ARBA" id="ARBA00022527"/>
    </source>
</evidence>
<reference evidence="27 28" key="1">
    <citation type="journal article" date="2021" name="bioRxiv">
        <title>The Gossypium anomalum genome as a resource for cotton improvement and evolutionary analysis of hybrid incompatibility.</title>
        <authorList>
            <person name="Grover C.E."/>
            <person name="Yuan D."/>
            <person name="Arick M.A."/>
            <person name="Miller E.R."/>
            <person name="Hu G."/>
            <person name="Peterson D.G."/>
            <person name="Wendel J.F."/>
            <person name="Udall J.A."/>
        </authorList>
    </citation>
    <scope>NUCLEOTIDE SEQUENCE [LARGE SCALE GENOMIC DNA]</scope>
    <source>
        <strain evidence="27">JFW-Udall</strain>
        <tissue evidence="27">Leaf</tissue>
    </source>
</reference>
<comment type="subcellular location">
    <subcellularLocation>
        <location evidence="1">Cell membrane</location>
        <topology evidence="1">Single-pass type I membrane protein</topology>
    </subcellularLocation>
</comment>
<evidence type="ECO:0000256" key="17">
    <source>
        <dbReference type="ARBA" id="ARBA00023180"/>
    </source>
</evidence>
<dbReference type="OrthoDB" id="1741851at2759"/>
<keyword evidence="14 22" id="KW-0472">Membrane</keyword>
<dbReference type="GO" id="GO:0005524">
    <property type="term" value="F:ATP binding"/>
    <property type="evidence" value="ECO:0007669"/>
    <property type="project" value="UniProtKB-KW"/>
</dbReference>
<dbReference type="SUPFAM" id="SSF51110">
    <property type="entry name" value="alpha-D-mannose-specific plant lectins"/>
    <property type="match status" value="2"/>
</dbReference>
<keyword evidence="5 20" id="KW-0245">EGF-like domain</keyword>
<dbReference type="SMART" id="SM00108">
    <property type="entry name" value="B_lectin"/>
    <property type="match status" value="2"/>
</dbReference>
<sequence length="1904" mass="214810">MRNIQRSLYCAMASLSGSKRVFSLFFISNSANRMFFHSFSLCALFLYFCLDCCFARDTITFDNPLNSSQGPLISTGEKFALGFSLPTMEAPTLGSGIIMAWNQGQLDEPVSNSTTWVFGIGDDGNLMLSDKRNRQNNLTALVGISSPSTRSLKLLDSGNLILSEGLDNFSTSVVWQSFHYPTDTFLPGMKINNSVLTSWKSLLDPASGRFSFQQDADRKDQYIITNNKLLPYWKSGLSGTSIGDDEISPLVSLMLLNTSYSETGVNCSMLFNREGNCSDRQTRNQSHDYNNNRLVMGSDGKLRFFTRDNQTDKWHLTWWEPRDRCSVFDACDKFGSCNNKNRVPCKCLPGFKPQSQENWNKGDFSEGCIREYPVCGQHRKEFLKLSMMKVQKPYSEFDVNDTDECRDKCLETCHCQAYSFAEKETYLRSSEGNLTCSIWTDDLKNSQESYANGGIDFYLRVHLSGNTTCRPCGTNIIPYPLSTGPSCGDLKYFKFNCHTENDTGLVSFNANGQTYRVSSINQETQSFSIQVEKCRPGDSKEKLLRLPRLSPFFVRGCNVYVAQNNFSTDSFGENKWFYEVELRWKPPPEPICRSFKDCNDWPNSSCKEADDGKKRCTCNPPFLWNSSKVSCSAEATLQQRPGPLEKKTPAYLIILGVTTAMLFILCVAFAWNHKRRRMPNRRGNLEFSLYGSARRVLDFINSDDFKDDKEDIDVPYFHLESILVATDNFAEANKLGQGGFGPVYKGKLPRGQEIAIKRLSRGSGQGLEEFKNEVVLIAKLQHRNLVRLLGYCVKGYEKMLLLDQINYLLSYSGYMSPEYALDGFFSIKSDVFSFGVVLLETISGKRNTGFYQAEQPLSLLGYAWKLWKEGRALDLAEQSLRQSCNAYEYIRCVNVGLLCVQEDPDDRPAMSNVLFMLGSETPSLPIPKRPAFVLLLPVTRYGIQSLPPPPWKKADDCQHCMTISISTTFMKSDGMQESHAVQKTMMIRTCRWSVGLHILSVILSSLHGCSARDTITMKSSVVDGQTLVSAENRFELGFFGPSRSSNVKRYVGIWYTSNPQTIVWVANRATPLSDKSGVLQIADGCLKLSDKKGKVYWCTEPQYKRLNIMAKLNDTGNLILYDDGLKRKLWQSFEHPTDTFLFGMKNDENLVLTSWTSEDDPAPGNFRFKQDPQANRLVVMNKSITYWRSWRESGKIFELVNNLTIKEDDTQVHKNERMVMNFTGELQYWKFDWGMKDWSLRWWEPKDRCSRYNYCGNFGSCNINSTLPCKCLPGFKPKISEKWNAGKFEDGCSRTSTSYGTDFLSLTRMKLEYPESSYIINNEEACRRECLSTSQCQAYTVNASNTDRQLSCLTWTEELKSIQEDQDDGYDLYVRVPVSDIAPTLRSCLTCGTNLVPYPLSTGPNCGDPVYYSFDCDMDTLQLSFMTPSGNYTVTHVDPKASIFDIEMQAKEAVNCHAMHLSGSKILQLNRSSPFNVTSSCSSNFTNDSPLKSIIEVKITWKPPLEPTCNSSADCKEWPHSTCNITGTGQKRCLCNSAFRWDGLGLTCTPGATGQPRDSFNKSKTLPLFLIVSLPIAMALLCAILSIYLWRTKMVKKRAKQRKAHLHRYDTERGVKELMESSHLEGKDGTGIDVPFFDFESILAATDSFSDENKLGKGGFGPVYKGKFPGGQEIAIKRLASVSGQGLEEFKNEVVLIAKLQHRNLVRLLGYCIKGEEKILLTNQFPFSSYFQPKITHTHESYAFLIVKIVLKCSGYMAPEYAIDGVFSVKSDVFSFGVVMLEIISGKKNMRFYYVENTPSLIAYAWRLWQEGNALDLMDSTLRSSCNASEVLRCVHVGLLCVQEEPSERPTMSNVVVLLGSETASLPIPKQPAFVTRTTLSSTASMSSKAESNTEITPTLDDGR</sequence>
<dbReference type="PANTHER" id="PTHR27002">
    <property type="entry name" value="RECEPTOR-LIKE SERINE/THREONINE-PROTEIN KINASE SD1-8"/>
    <property type="match status" value="1"/>
</dbReference>
<dbReference type="PROSITE" id="PS50026">
    <property type="entry name" value="EGF_3"/>
    <property type="match status" value="1"/>
</dbReference>
<dbReference type="GO" id="GO:0030246">
    <property type="term" value="F:carbohydrate binding"/>
    <property type="evidence" value="ECO:0007669"/>
    <property type="project" value="UniProtKB-KW"/>
</dbReference>
<dbReference type="PROSITE" id="PS50948">
    <property type="entry name" value="PAN"/>
    <property type="match status" value="2"/>
</dbReference>
<dbReference type="InterPro" id="IPR003609">
    <property type="entry name" value="Pan_app"/>
</dbReference>
<dbReference type="FunFam" id="2.90.10.10:FF:000005">
    <property type="entry name" value="G-type lectin S-receptor-like serine/threonine-protein kinase"/>
    <property type="match status" value="1"/>
</dbReference>
<keyword evidence="15" id="KW-1015">Disulfide bond</keyword>
<keyword evidence="3" id="KW-1003">Cell membrane</keyword>
<dbReference type="PROSITE" id="PS50011">
    <property type="entry name" value="PROTEIN_KINASE_DOM"/>
    <property type="match status" value="2"/>
</dbReference>
<keyword evidence="10" id="KW-0547">Nucleotide-binding</keyword>
<evidence type="ECO:0000313" key="28">
    <source>
        <dbReference type="Proteomes" id="UP000701853"/>
    </source>
</evidence>
<feature type="domain" description="Apple" evidence="26">
    <location>
        <begin position="375"/>
        <end position="462"/>
    </location>
</feature>
<dbReference type="CDD" id="cd00028">
    <property type="entry name" value="B_lectin"/>
    <property type="match status" value="1"/>
</dbReference>
<evidence type="ECO:0000256" key="10">
    <source>
        <dbReference type="ARBA" id="ARBA00022741"/>
    </source>
</evidence>
<evidence type="ECO:0000256" key="15">
    <source>
        <dbReference type="ARBA" id="ARBA00023157"/>
    </source>
</evidence>
<feature type="domain" description="Protein kinase" evidence="23">
    <location>
        <begin position="729"/>
        <end position="1141"/>
    </location>
</feature>
<evidence type="ECO:0000256" key="19">
    <source>
        <dbReference type="ARBA" id="ARBA00048679"/>
    </source>
</evidence>
<evidence type="ECO:0000259" key="24">
    <source>
        <dbReference type="PROSITE" id="PS50026"/>
    </source>
</evidence>
<evidence type="ECO:0000256" key="20">
    <source>
        <dbReference type="PROSITE-ProRule" id="PRU00076"/>
    </source>
</evidence>
<evidence type="ECO:0000256" key="12">
    <source>
        <dbReference type="ARBA" id="ARBA00022840"/>
    </source>
</evidence>
<feature type="domain" description="Bulb-type lectin" evidence="25">
    <location>
        <begin position="1012"/>
        <end position="1133"/>
    </location>
</feature>
<dbReference type="GO" id="GO:0048544">
    <property type="term" value="P:recognition of pollen"/>
    <property type="evidence" value="ECO:0007669"/>
    <property type="project" value="InterPro"/>
</dbReference>
<evidence type="ECO:0000256" key="21">
    <source>
        <dbReference type="SAM" id="MobiDB-lite"/>
    </source>
</evidence>
<proteinExistence type="predicted"/>
<dbReference type="Gene3D" id="1.10.510.10">
    <property type="entry name" value="Transferase(Phosphotransferase) domain 1"/>
    <property type="match status" value="2"/>
</dbReference>
<evidence type="ECO:0000313" key="27">
    <source>
        <dbReference type="EMBL" id="KAG8498250.1"/>
    </source>
</evidence>
<dbReference type="Pfam" id="PF01453">
    <property type="entry name" value="B_lectin"/>
    <property type="match status" value="2"/>
</dbReference>
<keyword evidence="12" id="KW-0067">ATP-binding</keyword>
<dbReference type="InterPro" id="IPR000858">
    <property type="entry name" value="S_locus_glycoprot_dom"/>
</dbReference>
<dbReference type="Pfam" id="PF07714">
    <property type="entry name" value="PK_Tyr_Ser-Thr"/>
    <property type="match status" value="4"/>
</dbReference>
<evidence type="ECO:0000256" key="8">
    <source>
        <dbReference type="ARBA" id="ARBA00022729"/>
    </source>
</evidence>
<evidence type="ECO:0000259" key="26">
    <source>
        <dbReference type="PROSITE" id="PS50948"/>
    </source>
</evidence>
<dbReference type="GO" id="GO:0005886">
    <property type="term" value="C:plasma membrane"/>
    <property type="evidence" value="ECO:0007669"/>
    <property type="project" value="UniProtKB-SubCell"/>
</dbReference>
<evidence type="ECO:0000256" key="7">
    <source>
        <dbReference type="ARBA" id="ARBA00022692"/>
    </source>
</evidence>
<dbReference type="InterPro" id="IPR036426">
    <property type="entry name" value="Bulb-type_lectin_dom_sf"/>
</dbReference>
<evidence type="ECO:0000256" key="22">
    <source>
        <dbReference type="SAM" id="Phobius"/>
    </source>
</evidence>
<comment type="caution">
    <text evidence="20">Lacks conserved residue(s) required for the propagation of feature annotation.</text>
</comment>